<dbReference type="OrthoDB" id="2536252at2759"/>
<feature type="compositionally biased region" description="Low complexity" evidence="2">
    <location>
        <begin position="1790"/>
        <end position="1808"/>
    </location>
</feature>
<feature type="region of interest" description="Disordered" evidence="2">
    <location>
        <begin position="1769"/>
        <end position="1921"/>
    </location>
</feature>
<comment type="caution">
    <text evidence="4">The sequence shown here is derived from an EMBL/GenBank/DDBJ whole genome shotgun (WGS) entry which is preliminary data.</text>
</comment>
<dbReference type="PROSITE" id="PS51205">
    <property type="entry name" value="VPS9"/>
    <property type="match status" value="1"/>
</dbReference>
<feature type="compositionally biased region" description="Low complexity" evidence="2">
    <location>
        <begin position="115"/>
        <end position="128"/>
    </location>
</feature>
<feature type="compositionally biased region" description="Gly residues" evidence="2">
    <location>
        <begin position="1656"/>
        <end position="1669"/>
    </location>
</feature>
<dbReference type="GO" id="GO:0005770">
    <property type="term" value="C:late endosome"/>
    <property type="evidence" value="ECO:0007669"/>
    <property type="project" value="TreeGrafter"/>
</dbReference>
<evidence type="ECO:0000259" key="3">
    <source>
        <dbReference type="PROSITE" id="PS51205"/>
    </source>
</evidence>
<dbReference type="GO" id="GO:0097422">
    <property type="term" value="C:tubular endosome"/>
    <property type="evidence" value="ECO:0007669"/>
    <property type="project" value="TreeGrafter"/>
</dbReference>
<feature type="region of interest" description="Disordered" evidence="2">
    <location>
        <begin position="107"/>
        <end position="134"/>
    </location>
</feature>
<dbReference type="PANTHER" id="PTHR24170:SF1">
    <property type="entry name" value="DOMAIN PROTEIN, PUTATIVE (AFU_ORTHOLOGUE AFUA_1G09870)-RELATED"/>
    <property type="match status" value="1"/>
</dbReference>
<feature type="compositionally biased region" description="Low complexity" evidence="2">
    <location>
        <begin position="1732"/>
        <end position="1742"/>
    </location>
</feature>
<dbReference type="GO" id="GO:0005886">
    <property type="term" value="C:plasma membrane"/>
    <property type="evidence" value="ECO:0007669"/>
    <property type="project" value="TreeGrafter"/>
</dbReference>
<feature type="region of interest" description="Disordered" evidence="2">
    <location>
        <begin position="171"/>
        <end position="292"/>
    </location>
</feature>
<feature type="compositionally biased region" description="Low complexity" evidence="2">
    <location>
        <begin position="1823"/>
        <end position="1849"/>
    </location>
</feature>
<dbReference type="SUPFAM" id="SSF109993">
    <property type="entry name" value="VPS9 domain"/>
    <property type="match status" value="1"/>
</dbReference>
<feature type="region of interest" description="Disordered" evidence="2">
    <location>
        <begin position="775"/>
        <end position="851"/>
    </location>
</feature>
<dbReference type="GO" id="GO:0030133">
    <property type="term" value="C:transport vesicle"/>
    <property type="evidence" value="ECO:0007669"/>
    <property type="project" value="TreeGrafter"/>
</dbReference>
<dbReference type="Pfam" id="PF02204">
    <property type="entry name" value="VPS9"/>
    <property type="match status" value="1"/>
</dbReference>
<feature type="compositionally biased region" description="Low complexity" evidence="2">
    <location>
        <begin position="12"/>
        <end position="27"/>
    </location>
</feature>
<feature type="compositionally biased region" description="Low complexity" evidence="2">
    <location>
        <begin position="1381"/>
        <end position="1392"/>
    </location>
</feature>
<dbReference type="GO" id="GO:0005769">
    <property type="term" value="C:early endosome"/>
    <property type="evidence" value="ECO:0007669"/>
    <property type="project" value="TreeGrafter"/>
</dbReference>
<dbReference type="PANTHER" id="PTHR24170">
    <property type="entry name" value="ANKYRIN REPEAT DOMAIN-CONTAINING PROTEIN 27"/>
    <property type="match status" value="1"/>
</dbReference>
<dbReference type="GO" id="GO:0000149">
    <property type="term" value="F:SNARE binding"/>
    <property type="evidence" value="ECO:0007669"/>
    <property type="project" value="TreeGrafter"/>
</dbReference>
<accession>A0A0L6VD89</accession>
<evidence type="ECO:0000313" key="4">
    <source>
        <dbReference type="EMBL" id="KNZ58075.1"/>
    </source>
</evidence>
<feature type="compositionally biased region" description="Polar residues" evidence="2">
    <location>
        <begin position="1588"/>
        <end position="1604"/>
    </location>
</feature>
<dbReference type="VEuPathDB" id="FungiDB:VP01_1g2"/>
<protein>
    <recommendedName>
        <fullName evidence="3">VPS9 domain-containing protein</fullName>
    </recommendedName>
</protein>
<dbReference type="STRING" id="27349.A0A0L6VD89"/>
<feature type="compositionally biased region" description="Basic and acidic residues" evidence="2">
    <location>
        <begin position="842"/>
        <end position="851"/>
    </location>
</feature>
<feature type="domain" description="VPS9" evidence="3">
    <location>
        <begin position="1149"/>
        <end position="1336"/>
    </location>
</feature>
<feature type="compositionally biased region" description="Low complexity" evidence="2">
    <location>
        <begin position="1892"/>
        <end position="1921"/>
    </location>
</feature>
<dbReference type="Proteomes" id="UP000037035">
    <property type="component" value="Unassembled WGS sequence"/>
</dbReference>
<reference evidence="4 5" key="1">
    <citation type="submission" date="2015-08" db="EMBL/GenBank/DDBJ databases">
        <title>Next Generation Sequencing and Analysis of the Genome of Puccinia sorghi L Schw, the Causal Agent of Maize Common Rust.</title>
        <authorList>
            <person name="Rochi L."/>
            <person name="Burguener G."/>
            <person name="Darino M."/>
            <person name="Turjanski A."/>
            <person name="Kreff E."/>
            <person name="Dieguez M.J."/>
            <person name="Sacco F."/>
        </authorList>
    </citation>
    <scope>NUCLEOTIDE SEQUENCE [LARGE SCALE GENOMIC DNA]</scope>
    <source>
        <strain evidence="4 5">RO10H11247</strain>
    </source>
</reference>
<sequence>MKKSSPGSGQSKTKTNTNTNTATTNTAEQHQKQQTVFNNSSELALKTKKHTMPTELQPTPRTAIPSLDSLATALSTTQPPTSFHFPTSISESNNPNQLLHHQKLTSTPQPLTIKPNNSSSVATASSVPNHPHSNQAIHVLPTLDTTPLQDAGDMTPAQKIARQVRISFSLSQPPAVIPSPTHPTSPIKTTHYHESELQSIPSPPETLTPAQVVAQQARQMDLHPDPPPKPSLPKSHETHHSTLTSTPSNPFSQDPVSFRVISGRKGLPGDGQDKMAIVRPPPENSHTPERPAEPKIVKRTSKIGMVDIWLDCLEHRANNLPFSYPFFTSTPHFLFVFYIDKNRADIWQSSQVSSVLSASTDATPSSSIAFHTPLTSLSSITSQPSISSTITPIPHHSPQILPAATSSAPPASPPIIPIAIFPTYSDEDDNRSLAYSDGGPEVDSAGLDAEEETDEEEDYDSNPLYIVLSTSLSPRLKSAYDSAKLVLLPTRRALPLDMPRKLPDPTLEFESEWEQWIAAHTFVSAPDSANSASGSNPVQDSSKEGIEWVGITSMKDKRVHLYLKPGTGVAEVRVTYTKSPKNPTTGCKSPESAGPTDFLPTRPSLEGDPHRTIRAKVGPGETDYHYQSTSFGESLTSPPPPPPTLNSSPVISIERPHLTGSQTAPAVTTIIRSPSTTTESSLAFTQSSSGVSRASSEGWSDMPVTPPNLLASMGPSSRSGICKSHLSNPLKGVETSLDLPLGSSMTAPLLNPISLPSTTVIKVQTAKIISEETMYRSPSAVSQPVPSKSTVTTHDTPPSRPTPSDSGGLESALSGSKAKKGKEVEQRLRFKAPKWLRPGAAQKEREKEKERREKAAAVATARLREEQDRELSLMTRTGTKLERVRLISLKSPVIECWWQSSVAAMDQDHGEGGPSTEDLPAHQEPCEQCEFDNPPRTGGIFPFPRARTSTVTSCTEHRRMTNRSSTSLSQRSTLSSTYHSLSMGRRSSSILMHEDDRSSRRSSTRVESNKRRSRRMPSGLSILRHSGTNKYRSVLGDFSFLLSPPEELGAIACGILRKSVSKVWMHCHRFCETAVFLKGFENCIIAQLKNEIFEPITHDIREDLTKHGHATVESWGHEDWERLTNLVENALFAFLHPTLYSRGISCHYASEDDYLDSILHNYRKRQIPLSEFEIELPTALQDESLLTEAVDKLNQLRAYEGAYSCPSPVSPEILQRLFVAMDTADEQTVLNVLMAKTPLECISIIKQTIDILVSVWNDVSTQAGMNEEARRLTPDDLLALLASVIVRSGIQQQHSLIHYTKLFRLSGSLSPETDWAFVSYQAAIAYLQSDPFSILDSQSIRSQTGSCRSMPHSPSLANTWARRRPVSFTPPTTSSNAITISARSSPSGSRLSLTDHISPRTAPPYTPTIYNSHRHSSRANLLMRSHNPTSSLALIDPPSVRLEVTSARHDHSRSVDCLHTAQEGPQFCSRKMTLTRPALHPITTADRSGGRIDNAMLSAPMIDGGFGRSCSNPWDSSRSLSSIGEIVTDPSGSMASTIKASVNHHCNHPPPPPPKTPMMRSSLSSQGIPIRNRSFHHPFSNGIEVQVGNDSNSPTGSEKNTSPILSRRKTVDWAGTCVVQPNRSQPVDEKGRVQGAEENDELRASQRSSKASLSLLGGGGGGSGRGGGRSTHHHHGRSGSLTTNREFGARTGEGDLDLRMPRTMTGSSLGLLSSSQGLSSSQEFSSSHHHPQQQQQQSQQQQTSEGWLEWGRKRLTSVTSLNMAGPVVPETVRTAGRRGSTASVSLGPGARESLSLSCSSRSSELASSQQNRGLGPMTPAMEALSRARAASSLSLHRPPSSSSSMSVSLHPRESSSELNSSTVDRPSAGMIPLRPIRPISTSHLSRSVGPNHPLSSAASSSFYPHSSSLSSHSSSSASSVTAPSSASLITSLSASIDWNRSTSSLHTLH</sequence>
<proteinExistence type="inferred from homology"/>
<feature type="compositionally biased region" description="Polar residues" evidence="2">
    <location>
        <begin position="578"/>
        <end position="587"/>
    </location>
</feature>
<feature type="region of interest" description="Disordered" evidence="2">
    <location>
        <begin position="429"/>
        <end position="460"/>
    </location>
</feature>
<gene>
    <name evidence="4" type="ORF">VP01_1g2</name>
</gene>
<feature type="compositionally biased region" description="Polar residues" evidence="2">
    <location>
        <begin position="1"/>
        <end position="11"/>
    </location>
</feature>
<feature type="region of interest" description="Disordered" evidence="2">
    <location>
        <begin position="1365"/>
        <end position="1410"/>
    </location>
</feature>
<feature type="region of interest" description="Disordered" evidence="2">
    <location>
        <begin position="76"/>
        <end position="95"/>
    </location>
</feature>
<dbReference type="InterPro" id="IPR003123">
    <property type="entry name" value="VPS9"/>
</dbReference>
<comment type="similarity">
    <text evidence="1">Belongs to the UPF0507 family.</text>
</comment>
<evidence type="ECO:0000256" key="2">
    <source>
        <dbReference type="SAM" id="MobiDB-lite"/>
    </source>
</evidence>
<dbReference type="InterPro" id="IPR051248">
    <property type="entry name" value="UPF0507/Ank_repeat_27"/>
</dbReference>
<dbReference type="InterPro" id="IPR037191">
    <property type="entry name" value="VPS9_dom_sf"/>
</dbReference>
<evidence type="ECO:0000313" key="5">
    <source>
        <dbReference type="Proteomes" id="UP000037035"/>
    </source>
</evidence>
<organism evidence="4 5">
    <name type="scientific">Puccinia sorghi</name>
    <dbReference type="NCBI Taxonomy" id="27349"/>
    <lineage>
        <taxon>Eukaryota</taxon>
        <taxon>Fungi</taxon>
        <taxon>Dikarya</taxon>
        <taxon>Basidiomycota</taxon>
        <taxon>Pucciniomycotina</taxon>
        <taxon>Pucciniomycetes</taxon>
        <taxon>Pucciniales</taxon>
        <taxon>Pucciniaceae</taxon>
        <taxon>Puccinia</taxon>
    </lineage>
</organism>
<dbReference type="GO" id="GO:0005085">
    <property type="term" value="F:guanyl-nucleotide exchange factor activity"/>
    <property type="evidence" value="ECO:0007669"/>
    <property type="project" value="TreeGrafter"/>
</dbReference>
<feature type="region of interest" description="Disordered" evidence="2">
    <location>
        <begin position="1"/>
        <end position="62"/>
    </location>
</feature>
<keyword evidence="5" id="KW-1185">Reference proteome</keyword>
<feature type="compositionally biased region" description="Polar residues" evidence="2">
    <location>
        <begin position="32"/>
        <end position="42"/>
    </location>
</feature>
<feature type="compositionally biased region" description="Acidic residues" evidence="2">
    <location>
        <begin position="448"/>
        <end position="460"/>
    </location>
</feature>
<evidence type="ECO:0000256" key="1">
    <source>
        <dbReference type="ARBA" id="ARBA00007428"/>
    </source>
</evidence>
<feature type="region of interest" description="Disordered" evidence="2">
    <location>
        <begin position="578"/>
        <end position="644"/>
    </location>
</feature>
<name>A0A0L6VD89_9BASI</name>
<feature type="compositionally biased region" description="Low complexity" evidence="2">
    <location>
        <begin position="1706"/>
        <end position="1725"/>
    </location>
</feature>
<dbReference type="EMBL" id="LAVV01006838">
    <property type="protein sequence ID" value="KNZ58075.1"/>
    <property type="molecule type" value="Genomic_DNA"/>
</dbReference>
<feature type="compositionally biased region" description="Polar residues" evidence="2">
    <location>
        <begin position="1369"/>
        <end position="1379"/>
    </location>
</feature>
<feature type="compositionally biased region" description="Low complexity" evidence="2">
    <location>
        <begin position="963"/>
        <end position="977"/>
    </location>
</feature>
<feature type="compositionally biased region" description="Low complexity" evidence="2">
    <location>
        <begin position="792"/>
        <end position="816"/>
    </location>
</feature>
<dbReference type="GO" id="GO:0045022">
    <property type="term" value="P:early endosome to late endosome transport"/>
    <property type="evidence" value="ECO:0007669"/>
    <property type="project" value="TreeGrafter"/>
</dbReference>
<feature type="region of interest" description="Disordered" evidence="2">
    <location>
        <begin position="1572"/>
        <end position="1745"/>
    </location>
</feature>
<feature type="compositionally biased region" description="Polar residues" evidence="2">
    <location>
        <begin position="779"/>
        <end position="791"/>
    </location>
</feature>
<dbReference type="Gene3D" id="1.20.1050.80">
    <property type="entry name" value="VPS9 domain"/>
    <property type="match status" value="1"/>
</dbReference>
<feature type="region of interest" description="Disordered" evidence="2">
    <location>
        <begin position="937"/>
        <end position="1022"/>
    </location>
</feature>